<proteinExistence type="inferred from homology"/>
<organism evidence="7 8">
    <name type="scientific">Colletotrichum plurivorum</name>
    <dbReference type="NCBI Taxonomy" id="2175906"/>
    <lineage>
        <taxon>Eukaryota</taxon>
        <taxon>Fungi</taxon>
        <taxon>Dikarya</taxon>
        <taxon>Ascomycota</taxon>
        <taxon>Pezizomycotina</taxon>
        <taxon>Sordariomycetes</taxon>
        <taxon>Hypocreomycetidae</taxon>
        <taxon>Glomerellales</taxon>
        <taxon>Glomerellaceae</taxon>
        <taxon>Colletotrichum</taxon>
        <taxon>Colletotrichum orchidearum species complex</taxon>
    </lineage>
</organism>
<feature type="region of interest" description="Disordered" evidence="5">
    <location>
        <begin position="233"/>
        <end position="406"/>
    </location>
</feature>
<feature type="compositionally biased region" description="Polar residues" evidence="5">
    <location>
        <begin position="256"/>
        <end position="276"/>
    </location>
</feature>
<dbReference type="InterPro" id="IPR003653">
    <property type="entry name" value="Peptidase_C48_C"/>
</dbReference>
<dbReference type="InterPro" id="IPR038765">
    <property type="entry name" value="Papain-like_cys_pep_sf"/>
</dbReference>
<feature type="compositionally biased region" description="Basic and acidic residues" evidence="5">
    <location>
        <begin position="325"/>
        <end position="342"/>
    </location>
</feature>
<feature type="region of interest" description="Disordered" evidence="5">
    <location>
        <begin position="196"/>
        <end position="218"/>
    </location>
</feature>
<dbReference type="PROSITE" id="PS50600">
    <property type="entry name" value="ULP_PROTEASE"/>
    <property type="match status" value="1"/>
</dbReference>
<feature type="compositionally biased region" description="Low complexity" evidence="5">
    <location>
        <begin position="297"/>
        <end position="321"/>
    </location>
</feature>
<evidence type="ECO:0000256" key="2">
    <source>
        <dbReference type="ARBA" id="ARBA00022670"/>
    </source>
</evidence>
<evidence type="ECO:0000256" key="5">
    <source>
        <dbReference type="SAM" id="MobiDB-lite"/>
    </source>
</evidence>
<protein>
    <submittedName>
        <fullName evidence="7">Ulp1 protease family protein</fullName>
    </submittedName>
</protein>
<accession>A0A8H6KKE0</accession>
<name>A0A8H6KKE0_9PEZI</name>
<evidence type="ECO:0000256" key="4">
    <source>
        <dbReference type="ARBA" id="ARBA00022807"/>
    </source>
</evidence>
<dbReference type="GO" id="GO:0006508">
    <property type="term" value="P:proteolysis"/>
    <property type="evidence" value="ECO:0007669"/>
    <property type="project" value="UniProtKB-KW"/>
</dbReference>
<evidence type="ECO:0000313" key="8">
    <source>
        <dbReference type="Proteomes" id="UP000654918"/>
    </source>
</evidence>
<dbReference type="PANTHER" id="PTHR46468">
    <property type="entry name" value="SENTRIN-SPECIFIC PROTEASE 8"/>
    <property type="match status" value="1"/>
</dbReference>
<comment type="similarity">
    <text evidence="1">Belongs to the peptidase C48 family.</text>
</comment>
<dbReference type="SUPFAM" id="SSF54001">
    <property type="entry name" value="Cysteine proteinases"/>
    <property type="match status" value="1"/>
</dbReference>
<evidence type="ECO:0000256" key="1">
    <source>
        <dbReference type="ARBA" id="ARBA00005234"/>
    </source>
</evidence>
<keyword evidence="4" id="KW-0788">Thiol protease</keyword>
<keyword evidence="8" id="KW-1185">Reference proteome</keyword>
<gene>
    <name evidence="7" type="ORF">CPLU01_05703</name>
</gene>
<dbReference type="GO" id="GO:0019784">
    <property type="term" value="F:deNEDDylase activity"/>
    <property type="evidence" value="ECO:0007669"/>
    <property type="project" value="InterPro"/>
</dbReference>
<comment type="caution">
    <text evidence="7">The sequence shown here is derived from an EMBL/GenBank/DDBJ whole genome shotgun (WGS) entry which is preliminary data.</text>
</comment>
<feature type="compositionally biased region" description="Basic residues" evidence="5">
    <location>
        <begin position="354"/>
        <end position="364"/>
    </location>
</feature>
<dbReference type="InterPro" id="IPR044613">
    <property type="entry name" value="Nep1/2-like"/>
</dbReference>
<dbReference type="GO" id="GO:0008234">
    <property type="term" value="F:cysteine-type peptidase activity"/>
    <property type="evidence" value="ECO:0007669"/>
    <property type="project" value="UniProtKB-KW"/>
</dbReference>
<dbReference type="GO" id="GO:0000338">
    <property type="term" value="P:protein deneddylation"/>
    <property type="evidence" value="ECO:0007669"/>
    <property type="project" value="TreeGrafter"/>
</dbReference>
<keyword evidence="2 7" id="KW-0645">Protease</keyword>
<keyword evidence="3" id="KW-0378">Hydrolase</keyword>
<dbReference type="AlphaFoldDB" id="A0A8H6KKE0"/>
<dbReference type="EMBL" id="WIGO01000061">
    <property type="protein sequence ID" value="KAF6833184.1"/>
    <property type="molecule type" value="Genomic_DNA"/>
</dbReference>
<evidence type="ECO:0000313" key="7">
    <source>
        <dbReference type="EMBL" id="KAF6833184.1"/>
    </source>
</evidence>
<dbReference type="Gene3D" id="3.40.395.10">
    <property type="entry name" value="Adenoviral Proteinase, Chain A"/>
    <property type="match status" value="1"/>
</dbReference>
<dbReference type="PANTHER" id="PTHR46468:SF1">
    <property type="entry name" value="SENTRIN-SPECIFIC PROTEASE 8"/>
    <property type="match status" value="1"/>
</dbReference>
<reference evidence="7" key="1">
    <citation type="journal article" date="2020" name="Phytopathology">
        <title>Genome Sequence Resources of Colletotrichum truncatum, C. plurivorum, C. musicola, and C. sojae: Four Species Pathogenic to Soybean (Glycine max).</title>
        <authorList>
            <person name="Rogerio F."/>
            <person name="Boufleur T.R."/>
            <person name="Ciampi-Guillardi M."/>
            <person name="Sukno S.A."/>
            <person name="Thon M.R."/>
            <person name="Massola Junior N.S."/>
            <person name="Baroncelli R."/>
        </authorList>
    </citation>
    <scope>NUCLEOTIDE SEQUENCE</scope>
    <source>
        <strain evidence="7">LFN00145</strain>
    </source>
</reference>
<feature type="domain" description="Ubiquitin-like protease family profile" evidence="6">
    <location>
        <begin position="387"/>
        <end position="556"/>
    </location>
</feature>
<evidence type="ECO:0000256" key="3">
    <source>
        <dbReference type="ARBA" id="ARBA00022801"/>
    </source>
</evidence>
<sequence>MMLPIALSSHTGSYQYLTTSLASMVLASRVEPLKRANDVSEQQPAAATDLPRTLKPTVAAQRSKAPYGVGGLKKARDYARTHGKPPPHTAANATFFLPVSSSVPFHERGIMPPTRSSQPGFGQSTPGISLMDIPSDRIRADVERLCRRWDTPPTEILAFFGVDCFTLKFLSAIRDLRARVSWDVARGLLEAVRDGNTVSTKGDRRTRSAGPRSNPREWTVDDISAAIRRADALRQASAQRTRSRHVSGVPTPDGDGQTSPSIRSQTTEYHTPTKQRTPGDCDTPAAKAEPTRKRSPENNNGENNNGENNNGENNNGENNNGQDSHGQDSHGEKNHGESNSKELDDDADDEKAPPPKRRRVHGRAKALMAEPEQKPQPEQQPQPEKRLEIPDSEGESLAAPSCPATPWPKSLSRTLLPEGWLNDEAVHGIISMLVSATPNSSNVVVISPLLITRDSPDPARALTSALANNPETLLLPMHLKNHWALLVVRPKARTAELFDSMPTNANRNRVADIFKRFAGIYLDSNEPAWEVVEKPCPEQGNDYDCGVFTVAVAAYTLAGRPLPMELAADSWRHTCCLLADPEMATDRGAFAGFLDIPMSEAAPKLQPKSNDDHDHDHDDVKAFQDLRALWIEHFEKRVKDLTKCASDLRELDAIHAALTACLAGPPQQGNVQDDGGSELERNLRNVDREIELRTQLSALPDCAGEMQALPTLRKRQARLRQQLDYETSRGEARRRIKGVLAALGAQAEKAERDAAYKKTIQRLNQYRHLFIVISCDD</sequence>
<dbReference type="Proteomes" id="UP000654918">
    <property type="component" value="Unassembled WGS sequence"/>
</dbReference>
<dbReference type="Pfam" id="PF02902">
    <property type="entry name" value="Peptidase_C48"/>
    <property type="match status" value="1"/>
</dbReference>
<evidence type="ECO:0000259" key="6">
    <source>
        <dbReference type="PROSITE" id="PS50600"/>
    </source>
</evidence>